<gene>
    <name evidence="2" type="ORF">PHSY_003455</name>
</gene>
<evidence type="ECO:0000313" key="3">
    <source>
        <dbReference type="Proteomes" id="UP000014071"/>
    </source>
</evidence>
<dbReference type="RefSeq" id="XP_012189464.1">
    <property type="nucleotide sequence ID" value="XM_012334074.1"/>
</dbReference>
<organism evidence="2 3">
    <name type="scientific">Pseudozyma hubeiensis (strain SY62)</name>
    <name type="common">Yeast</name>
    <dbReference type="NCBI Taxonomy" id="1305764"/>
    <lineage>
        <taxon>Eukaryota</taxon>
        <taxon>Fungi</taxon>
        <taxon>Dikarya</taxon>
        <taxon>Basidiomycota</taxon>
        <taxon>Ustilaginomycotina</taxon>
        <taxon>Ustilaginomycetes</taxon>
        <taxon>Ustilaginales</taxon>
        <taxon>Ustilaginaceae</taxon>
        <taxon>Pseudozyma</taxon>
    </lineage>
</organism>
<dbReference type="Proteomes" id="UP000014071">
    <property type="component" value="Unassembled WGS sequence"/>
</dbReference>
<dbReference type="GeneID" id="24108743"/>
<proteinExistence type="predicted"/>
<name>R9P3S0_PSEHS</name>
<reference evidence="3" key="1">
    <citation type="journal article" date="2013" name="Genome Announc.">
        <title>Draft genome sequence of the basidiomycetous yeast-like fungus Pseudozyma hubeiensis SY62, which produces an abundant amount of the biosurfactant mannosylerythritol lipids.</title>
        <authorList>
            <person name="Konishi M."/>
            <person name="Hatada Y."/>
            <person name="Horiuchi J."/>
        </authorList>
    </citation>
    <scope>NUCLEOTIDE SEQUENCE [LARGE SCALE GENOMIC DNA]</scope>
    <source>
        <strain evidence="3">SY62</strain>
    </source>
</reference>
<dbReference type="EMBL" id="DF238799">
    <property type="protein sequence ID" value="GAC95877.1"/>
    <property type="molecule type" value="Genomic_DNA"/>
</dbReference>
<evidence type="ECO:0000313" key="2">
    <source>
        <dbReference type="EMBL" id="GAC95877.1"/>
    </source>
</evidence>
<protein>
    <submittedName>
        <fullName evidence="2">Uncharacterized protein</fullName>
    </submittedName>
</protein>
<evidence type="ECO:0000256" key="1">
    <source>
        <dbReference type="SAM" id="MobiDB-lite"/>
    </source>
</evidence>
<sequence>MQRPARRMKCGASERPDADELRQIAPALPARKRFWWCRFGCWTLLPAKIGLVVSIQIPYNHEWPIDVGALQPKAGRQEVSVGSNQGSELDELRSVQPVPSGSRAGLIKSSAGRDALMPVLRRQPAQLCSVTEREAARLSSVGICVYGLWPSDEHDAMEDQLKSLRFSTSTDAHFENRSRSCLTSVMRANRMRETKRGGQTRSTDCCTVNAS</sequence>
<dbReference type="HOGENOM" id="CLU_1305343_0_0_1"/>
<feature type="region of interest" description="Disordered" evidence="1">
    <location>
        <begin position="81"/>
        <end position="103"/>
    </location>
</feature>
<keyword evidence="3" id="KW-1185">Reference proteome</keyword>
<accession>R9P3S0</accession>
<dbReference type="AlphaFoldDB" id="R9P3S0"/>